<keyword evidence="2" id="KW-0479">Metal-binding</keyword>
<proteinExistence type="inferred from homology"/>
<dbReference type="AlphaFoldDB" id="A0A395V6P7"/>
<protein>
    <submittedName>
        <fullName evidence="5">Hemerythrin</fullName>
    </submittedName>
</protein>
<accession>A0A395V6P7</accession>
<name>A0A395V6P7_9FIRM</name>
<dbReference type="CDD" id="cd12107">
    <property type="entry name" value="Hemerythrin"/>
    <property type="match status" value="2"/>
</dbReference>
<dbReference type="PANTHER" id="PTHR37164:SF1">
    <property type="entry name" value="BACTERIOHEMERYTHRIN"/>
    <property type="match status" value="1"/>
</dbReference>
<keyword evidence="3" id="KW-0408">Iron</keyword>
<dbReference type="InterPro" id="IPR050669">
    <property type="entry name" value="Hemerythrin"/>
</dbReference>
<feature type="domain" description="Hemerythrin-like" evidence="4">
    <location>
        <begin position="153"/>
        <end position="269"/>
    </location>
</feature>
<evidence type="ECO:0000313" key="5">
    <source>
        <dbReference type="EMBL" id="RGS37540.1"/>
    </source>
</evidence>
<dbReference type="InterPro" id="IPR035938">
    <property type="entry name" value="Hemerythrin-like_sf"/>
</dbReference>
<dbReference type="Gene3D" id="1.20.120.50">
    <property type="entry name" value="Hemerythrin-like"/>
    <property type="match status" value="2"/>
</dbReference>
<dbReference type="InterPro" id="IPR012827">
    <property type="entry name" value="Hemerythrin_metal-bd"/>
</dbReference>
<organism evidence="5 6">
    <name type="scientific">Roseburia hominis</name>
    <dbReference type="NCBI Taxonomy" id="301301"/>
    <lineage>
        <taxon>Bacteria</taxon>
        <taxon>Bacillati</taxon>
        <taxon>Bacillota</taxon>
        <taxon>Clostridia</taxon>
        <taxon>Lachnospirales</taxon>
        <taxon>Lachnospiraceae</taxon>
        <taxon>Roseburia</taxon>
    </lineage>
</organism>
<reference evidence="5 6" key="1">
    <citation type="submission" date="2018-08" db="EMBL/GenBank/DDBJ databases">
        <title>A genome reference for cultivated species of the human gut microbiota.</title>
        <authorList>
            <person name="Zou Y."/>
            <person name="Xue W."/>
            <person name="Luo G."/>
        </authorList>
    </citation>
    <scope>NUCLEOTIDE SEQUENCE [LARGE SCALE GENOMIC DNA]</scope>
    <source>
        <strain evidence="5 6">AF22-12AC</strain>
    </source>
</reference>
<dbReference type="Pfam" id="PF01814">
    <property type="entry name" value="Hemerythrin"/>
    <property type="match status" value="2"/>
</dbReference>
<dbReference type="NCBIfam" id="NF033749">
    <property type="entry name" value="bact_hemeryth"/>
    <property type="match status" value="1"/>
</dbReference>
<comment type="caution">
    <text evidence="5">The sequence shown here is derived from an EMBL/GenBank/DDBJ whole genome shotgun (WGS) entry which is preliminary data.</text>
</comment>
<evidence type="ECO:0000313" key="6">
    <source>
        <dbReference type="Proteomes" id="UP000266172"/>
    </source>
</evidence>
<evidence type="ECO:0000259" key="4">
    <source>
        <dbReference type="Pfam" id="PF01814"/>
    </source>
</evidence>
<dbReference type="PANTHER" id="PTHR37164">
    <property type="entry name" value="BACTERIOHEMERYTHRIN"/>
    <property type="match status" value="1"/>
</dbReference>
<dbReference type="Proteomes" id="UP000266172">
    <property type="component" value="Unassembled WGS sequence"/>
</dbReference>
<dbReference type="EMBL" id="QRVL01000015">
    <property type="protein sequence ID" value="RGS37540.1"/>
    <property type="molecule type" value="Genomic_DNA"/>
</dbReference>
<evidence type="ECO:0000256" key="3">
    <source>
        <dbReference type="ARBA" id="ARBA00023004"/>
    </source>
</evidence>
<dbReference type="NCBIfam" id="TIGR02481">
    <property type="entry name" value="hemeryth_dom"/>
    <property type="match status" value="2"/>
</dbReference>
<sequence>MFQFTDDCLIGIKELDDEHRRLFSLINQAMDILNHTDSNDRCTQITHLLEELTLYADTHFAHEEAYMEQIRDPELLRQRMQHSLFRDKIRDFSFADIDDPGKQQQVVTDLLNFLAKWLYHHILGSDIMIGKLPPLEEWMIRDNPCEFTDDYLTGIEIVDLEHQQLFCIVERAYQLVKSNDVITCYDELLSIIHELTDYTVTHFADEEAYMEKIGYEGLAAQKNAHASFVARLESINLIELDENPQKYMESLIEFLLGWLINHILYSDKKIPVQA</sequence>
<evidence type="ECO:0000256" key="1">
    <source>
        <dbReference type="ARBA" id="ARBA00010587"/>
    </source>
</evidence>
<comment type="similarity">
    <text evidence="1">Belongs to the hemerythrin family.</text>
</comment>
<gene>
    <name evidence="5" type="ORF">DWX93_14020</name>
</gene>
<dbReference type="SUPFAM" id="SSF47188">
    <property type="entry name" value="Hemerythrin-like"/>
    <property type="match status" value="2"/>
</dbReference>
<dbReference type="RefSeq" id="WP_118098039.1">
    <property type="nucleotide sequence ID" value="NZ_QRVL01000015.1"/>
</dbReference>
<evidence type="ECO:0000256" key="2">
    <source>
        <dbReference type="ARBA" id="ARBA00022723"/>
    </source>
</evidence>
<feature type="domain" description="Hemerythrin-like" evidence="4">
    <location>
        <begin position="11"/>
        <end position="126"/>
    </location>
</feature>
<dbReference type="GO" id="GO:0046872">
    <property type="term" value="F:metal ion binding"/>
    <property type="evidence" value="ECO:0007669"/>
    <property type="project" value="UniProtKB-KW"/>
</dbReference>
<dbReference type="InterPro" id="IPR012312">
    <property type="entry name" value="Hemerythrin-like"/>
</dbReference>